<sequence length="223" mass="24408">MKVIKKISIVLYVIVLAAVGGIAYYFYHKYQTLKNNPGQAELNEVKVLVEKVGKLIELPDETPTIATVLDKEKLKDQPFFKNAENGDKVLVFINAKKAILYRPSNNKIIEVAPLTIEEGSNSESPGTEKKAEAAVKIALLNGTDNPSLLDETERKIKENLEDVEIVKKGSASKKNYKKTIVEDVSGNFSSLASEIAKLLSGEVGTLPQGENKPEADIIVLLGK</sequence>
<dbReference type="AlphaFoldDB" id="A0A7C5YXB0"/>
<protein>
    <recommendedName>
        <fullName evidence="3">LytR family transcriptional regulator</fullName>
    </recommendedName>
</protein>
<dbReference type="EMBL" id="DRVY01000015">
    <property type="protein sequence ID" value="HHR91983.1"/>
    <property type="molecule type" value="Genomic_DNA"/>
</dbReference>
<accession>A0A7C5YXB0</accession>
<evidence type="ECO:0008006" key="3">
    <source>
        <dbReference type="Google" id="ProtNLM"/>
    </source>
</evidence>
<organism evidence="2">
    <name type="scientific">candidate division CPR3 bacterium</name>
    <dbReference type="NCBI Taxonomy" id="2268181"/>
    <lineage>
        <taxon>Bacteria</taxon>
        <taxon>Bacteria division CPR3</taxon>
    </lineage>
</organism>
<gene>
    <name evidence="2" type="ORF">ENL96_00515</name>
</gene>
<evidence type="ECO:0000313" key="2">
    <source>
        <dbReference type="EMBL" id="HHR91983.1"/>
    </source>
</evidence>
<keyword evidence="1" id="KW-0472">Membrane</keyword>
<keyword evidence="1" id="KW-1133">Transmembrane helix</keyword>
<name>A0A7C5YXB0_UNCC3</name>
<evidence type="ECO:0000256" key="1">
    <source>
        <dbReference type="SAM" id="Phobius"/>
    </source>
</evidence>
<proteinExistence type="predicted"/>
<comment type="caution">
    <text evidence="2">The sequence shown here is derived from an EMBL/GenBank/DDBJ whole genome shotgun (WGS) entry which is preliminary data.</text>
</comment>
<reference evidence="2" key="1">
    <citation type="journal article" date="2020" name="mSystems">
        <title>Genome- and Community-Level Interaction Insights into Carbon Utilization and Element Cycling Functions of Hydrothermarchaeota in Hydrothermal Sediment.</title>
        <authorList>
            <person name="Zhou Z."/>
            <person name="Liu Y."/>
            <person name="Xu W."/>
            <person name="Pan J."/>
            <person name="Luo Z.H."/>
            <person name="Li M."/>
        </authorList>
    </citation>
    <scope>NUCLEOTIDE SEQUENCE [LARGE SCALE GENOMIC DNA]</scope>
    <source>
        <strain evidence="2">SpSt-1042</strain>
    </source>
</reference>
<feature type="transmembrane region" description="Helical" evidence="1">
    <location>
        <begin position="7"/>
        <end position="27"/>
    </location>
</feature>
<keyword evidence="1" id="KW-0812">Transmembrane</keyword>